<name>A0A2J6RGZ7_HYAVF</name>
<organism evidence="1 2">
    <name type="scientific">Hyaloscypha variabilis (strain UAMH 11265 / GT02V1 / F)</name>
    <name type="common">Meliniomyces variabilis</name>
    <dbReference type="NCBI Taxonomy" id="1149755"/>
    <lineage>
        <taxon>Eukaryota</taxon>
        <taxon>Fungi</taxon>
        <taxon>Dikarya</taxon>
        <taxon>Ascomycota</taxon>
        <taxon>Pezizomycotina</taxon>
        <taxon>Leotiomycetes</taxon>
        <taxon>Helotiales</taxon>
        <taxon>Hyaloscyphaceae</taxon>
        <taxon>Hyaloscypha</taxon>
        <taxon>Hyaloscypha variabilis</taxon>
    </lineage>
</organism>
<reference evidence="1 2" key="1">
    <citation type="submission" date="2016-04" db="EMBL/GenBank/DDBJ databases">
        <title>A degradative enzymes factory behind the ericoid mycorrhizal symbiosis.</title>
        <authorList>
            <consortium name="DOE Joint Genome Institute"/>
            <person name="Martino E."/>
            <person name="Morin E."/>
            <person name="Grelet G."/>
            <person name="Kuo A."/>
            <person name="Kohler A."/>
            <person name="Daghino S."/>
            <person name="Barry K."/>
            <person name="Choi C."/>
            <person name="Cichocki N."/>
            <person name="Clum A."/>
            <person name="Copeland A."/>
            <person name="Hainaut M."/>
            <person name="Haridas S."/>
            <person name="Labutti K."/>
            <person name="Lindquist E."/>
            <person name="Lipzen A."/>
            <person name="Khouja H.-R."/>
            <person name="Murat C."/>
            <person name="Ohm R."/>
            <person name="Olson A."/>
            <person name="Spatafora J."/>
            <person name="Veneault-Fourrey C."/>
            <person name="Henrissat B."/>
            <person name="Grigoriev I."/>
            <person name="Martin F."/>
            <person name="Perotto S."/>
        </authorList>
    </citation>
    <scope>NUCLEOTIDE SEQUENCE [LARGE SCALE GENOMIC DNA]</scope>
    <source>
        <strain evidence="1 2">F</strain>
    </source>
</reference>
<proteinExistence type="predicted"/>
<dbReference type="EMBL" id="KZ613949">
    <property type="protein sequence ID" value="PMD37801.1"/>
    <property type="molecule type" value="Genomic_DNA"/>
</dbReference>
<keyword evidence="2" id="KW-1185">Reference proteome</keyword>
<dbReference type="OrthoDB" id="10615139at2759"/>
<dbReference type="Proteomes" id="UP000235786">
    <property type="component" value="Unassembled WGS sequence"/>
</dbReference>
<sequence length="187" mass="20257">MQARGVVDNQDILTYAGSKDPCYKGRRAQVKCGGCCSRAHKSCANGGSKSKRQENAVQSASGFTDQVRAFDNSSNSKAAVMPLLDGSRLFTVSLRLESGDVNSVSVYSNVGTELDDGDVSLSSLSTTGSIFNLDLEYEEYGIRVFALHNLVNGNDYFYIDEKVGWNGASFSSMALVMLLRLLCLLHL</sequence>
<protein>
    <submittedName>
        <fullName evidence="1">Uncharacterized protein</fullName>
    </submittedName>
</protein>
<gene>
    <name evidence="1" type="ORF">L207DRAFT_586131</name>
</gene>
<evidence type="ECO:0000313" key="1">
    <source>
        <dbReference type="EMBL" id="PMD37801.1"/>
    </source>
</evidence>
<accession>A0A2J6RGZ7</accession>
<evidence type="ECO:0000313" key="2">
    <source>
        <dbReference type="Proteomes" id="UP000235786"/>
    </source>
</evidence>
<dbReference type="AlphaFoldDB" id="A0A2J6RGZ7"/>